<evidence type="ECO:0000313" key="1">
    <source>
        <dbReference type="EMBL" id="GGK22057.1"/>
    </source>
</evidence>
<gene>
    <name evidence="1" type="ORF">GCM10007962_15280</name>
</gene>
<dbReference type="RefSeq" id="WP_188651708.1">
    <property type="nucleotide sequence ID" value="NZ_BMNR01000003.1"/>
</dbReference>
<reference evidence="1" key="2">
    <citation type="submission" date="2020-09" db="EMBL/GenBank/DDBJ databases">
        <authorList>
            <person name="Sun Q."/>
            <person name="Ohkuma M."/>
        </authorList>
    </citation>
    <scope>NUCLEOTIDE SEQUENCE</scope>
    <source>
        <strain evidence="1">JCM 12862</strain>
    </source>
</reference>
<keyword evidence="2" id="KW-1185">Reference proteome</keyword>
<evidence type="ECO:0000313" key="2">
    <source>
        <dbReference type="Proteomes" id="UP000612329"/>
    </source>
</evidence>
<dbReference type="AlphaFoldDB" id="A0A8J3BHA4"/>
<dbReference type="Proteomes" id="UP000612329">
    <property type="component" value="Unassembled WGS sequence"/>
</dbReference>
<proteinExistence type="predicted"/>
<dbReference type="EMBL" id="BMNR01000003">
    <property type="protein sequence ID" value="GGK22057.1"/>
    <property type="molecule type" value="Genomic_DNA"/>
</dbReference>
<name>A0A8J3BHA4_9FLAO</name>
<accession>A0A8J3BHA4</accession>
<organism evidence="1 2">
    <name type="scientific">Yeosuana aromativorans</name>
    <dbReference type="NCBI Taxonomy" id="288019"/>
    <lineage>
        <taxon>Bacteria</taxon>
        <taxon>Pseudomonadati</taxon>
        <taxon>Bacteroidota</taxon>
        <taxon>Flavobacteriia</taxon>
        <taxon>Flavobacteriales</taxon>
        <taxon>Flavobacteriaceae</taxon>
        <taxon>Yeosuana</taxon>
    </lineage>
</organism>
<sequence>MGIKVKGHPETRFGVRPITKGLLYRVLGLFTEQDIKHGMVQHAKMLKRSVMFYGTNPVLHPVLSFKTTFLQCPVTKNNAKNAK</sequence>
<comment type="caution">
    <text evidence="1">The sequence shown here is derived from an EMBL/GenBank/DDBJ whole genome shotgun (WGS) entry which is preliminary data.</text>
</comment>
<protein>
    <submittedName>
        <fullName evidence="1">Uncharacterized protein</fullName>
    </submittedName>
</protein>
<reference evidence="1" key="1">
    <citation type="journal article" date="2014" name="Int. J. Syst. Evol. Microbiol.">
        <title>Complete genome sequence of Corynebacterium casei LMG S-19264T (=DSM 44701T), isolated from a smear-ripened cheese.</title>
        <authorList>
            <consortium name="US DOE Joint Genome Institute (JGI-PGF)"/>
            <person name="Walter F."/>
            <person name="Albersmeier A."/>
            <person name="Kalinowski J."/>
            <person name="Ruckert C."/>
        </authorList>
    </citation>
    <scope>NUCLEOTIDE SEQUENCE</scope>
    <source>
        <strain evidence="1">JCM 12862</strain>
    </source>
</reference>